<dbReference type="Proteomes" id="UP000257109">
    <property type="component" value="Unassembled WGS sequence"/>
</dbReference>
<dbReference type="AlphaFoldDB" id="A0A371I4X1"/>
<sequence>MSAIVQNLKMQVGQLANSISQLHSVGSGNLPSQKTSKSKKECERSITKKWKRITSSTAVETEIRWHRVESDEELLKMFQKLDESQQHTFYGPKKGPAKALDLSRKYSTKIKSSWSGLLLSAKPSHETQQLNKGAAQ</sequence>
<feature type="region of interest" description="Disordered" evidence="1">
    <location>
        <begin position="23"/>
        <end position="43"/>
    </location>
</feature>
<feature type="compositionally biased region" description="Polar residues" evidence="1">
    <location>
        <begin position="23"/>
        <end position="35"/>
    </location>
</feature>
<reference evidence="2" key="1">
    <citation type="submission" date="2018-05" db="EMBL/GenBank/DDBJ databases">
        <title>Draft genome of Mucuna pruriens seed.</title>
        <authorList>
            <person name="Nnadi N.E."/>
            <person name="Vos R."/>
            <person name="Hasami M.H."/>
            <person name="Devisetty U.K."/>
            <person name="Aguiy J.C."/>
        </authorList>
    </citation>
    <scope>NUCLEOTIDE SEQUENCE [LARGE SCALE GENOMIC DNA]</scope>
    <source>
        <strain evidence="2">JCA_2017</strain>
    </source>
</reference>
<keyword evidence="3" id="KW-1185">Reference proteome</keyword>
<evidence type="ECO:0000256" key="1">
    <source>
        <dbReference type="SAM" id="MobiDB-lite"/>
    </source>
</evidence>
<gene>
    <name evidence="2" type="ORF">CR513_05474</name>
</gene>
<protein>
    <submittedName>
        <fullName evidence="2">Uncharacterized protein</fullName>
    </submittedName>
</protein>
<organism evidence="2 3">
    <name type="scientific">Mucuna pruriens</name>
    <name type="common">Velvet bean</name>
    <name type="synonym">Dolichos pruriens</name>
    <dbReference type="NCBI Taxonomy" id="157652"/>
    <lineage>
        <taxon>Eukaryota</taxon>
        <taxon>Viridiplantae</taxon>
        <taxon>Streptophyta</taxon>
        <taxon>Embryophyta</taxon>
        <taxon>Tracheophyta</taxon>
        <taxon>Spermatophyta</taxon>
        <taxon>Magnoliopsida</taxon>
        <taxon>eudicotyledons</taxon>
        <taxon>Gunneridae</taxon>
        <taxon>Pentapetalae</taxon>
        <taxon>rosids</taxon>
        <taxon>fabids</taxon>
        <taxon>Fabales</taxon>
        <taxon>Fabaceae</taxon>
        <taxon>Papilionoideae</taxon>
        <taxon>50 kb inversion clade</taxon>
        <taxon>NPAAA clade</taxon>
        <taxon>indigoferoid/millettioid clade</taxon>
        <taxon>Phaseoleae</taxon>
        <taxon>Mucuna</taxon>
    </lineage>
</organism>
<comment type="caution">
    <text evidence="2">The sequence shown here is derived from an EMBL/GenBank/DDBJ whole genome shotgun (WGS) entry which is preliminary data.</text>
</comment>
<feature type="non-terminal residue" evidence="2">
    <location>
        <position position="1"/>
    </location>
</feature>
<evidence type="ECO:0000313" key="2">
    <source>
        <dbReference type="EMBL" id="RDY10063.1"/>
    </source>
</evidence>
<proteinExistence type="predicted"/>
<accession>A0A371I4X1</accession>
<evidence type="ECO:0000313" key="3">
    <source>
        <dbReference type="Proteomes" id="UP000257109"/>
    </source>
</evidence>
<dbReference type="EMBL" id="QJKJ01000921">
    <property type="protein sequence ID" value="RDY10063.1"/>
    <property type="molecule type" value="Genomic_DNA"/>
</dbReference>
<name>A0A371I4X1_MUCPR</name>